<dbReference type="Gene3D" id="3.40.50.1820">
    <property type="entry name" value="alpha/beta hydrolase"/>
    <property type="match status" value="1"/>
</dbReference>
<dbReference type="PANTHER" id="PTHR47842:SF3">
    <property type="entry name" value="DUF676 DOMAIN-CONTAINING PROTEIN"/>
    <property type="match status" value="1"/>
</dbReference>
<keyword evidence="3" id="KW-1185">Reference proteome</keyword>
<feature type="compositionally biased region" description="Polar residues" evidence="1">
    <location>
        <begin position="1"/>
        <end position="14"/>
    </location>
</feature>
<gene>
    <name evidence="2" type="ORF">EV356DRAFT_430303</name>
</gene>
<feature type="non-terminal residue" evidence="2">
    <location>
        <position position="565"/>
    </location>
</feature>
<dbReference type="Proteomes" id="UP000800092">
    <property type="component" value="Unassembled WGS sequence"/>
</dbReference>
<sequence>LTSNDPRSSSTQSLIPEERTHNDSRRKLLLVYIHGFMGAENSFRSFPAHVHNLLVITLADSHVVHTKIYPRYQSRKHIKYATEDFSKWLAPHESPTTDVVLLGHSMGGLLAAEVVLLPASSPRTGQTLRHHILGTINFDVPFLGMHPGVIKSGLGSIFNPAPPPTDKSTSLQSPTLSPQQSAASTLASTSTVSLDTLTSTMSDPLGSPEPMDQNFNPVFHNDANRPVREGWSGIFYFAMKHKDNLLKATRQLVTSHLEFGGAMADFNGLKARYSRIRALEEGEGSRRRRVVGGERTPPRVRFVNYYTASTGRPKKPKPQSGNASQEEDDKSMEIEPTISGSSLSATYTGPASLSPQISVEEDQDGQIVSQQAQSVVGSIEGLGGADNSADSSKEHDNSHRKPPDAREKATKQQSNESTNTLNEAQIDKEIEAQEQQLVQDEGSTAELACIPPDVTPLSPSSSLSGAQTHPSSDPEPPLAPSDSQDNPSASSSNKPPRDRKFCILPPKAKNAVGESQRDPTWVRVFMPGVDEVGAHCGLFFLGETYERLVGDVAGRIEGWCREEEG</sequence>
<feature type="region of interest" description="Disordered" evidence="1">
    <location>
        <begin position="1"/>
        <end position="20"/>
    </location>
</feature>
<dbReference type="InterPro" id="IPR029058">
    <property type="entry name" value="AB_hydrolase_fold"/>
</dbReference>
<evidence type="ECO:0000313" key="3">
    <source>
        <dbReference type="Proteomes" id="UP000800092"/>
    </source>
</evidence>
<feature type="compositionally biased region" description="Basic and acidic residues" evidence="1">
    <location>
        <begin position="391"/>
        <end position="410"/>
    </location>
</feature>
<feature type="region of interest" description="Disordered" evidence="1">
    <location>
        <begin position="155"/>
        <end position="189"/>
    </location>
</feature>
<dbReference type="EMBL" id="ML991781">
    <property type="protein sequence ID" value="KAF2237233.1"/>
    <property type="molecule type" value="Genomic_DNA"/>
</dbReference>
<evidence type="ECO:0000313" key="2">
    <source>
        <dbReference type="EMBL" id="KAF2237233.1"/>
    </source>
</evidence>
<proteinExistence type="predicted"/>
<name>A0A6A6HI72_VIRVR</name>
<dbReference type="SUPFAM" id="SSF53474">
    <property type="entry name" value="alpha/beta-Hydrolases"/>
    <property type="match status" value="1"/>
</dbReference>
<evidence type="ECO:0008006" key="4">
    <source>
        <dbReference type="Google" id="ProtNLM"/>
    </source>
</evidence>
<accession>A0A6A6HI72</accession>
<dbReference type="OrthoDB" id="3248508at2759"/>
<feature type="compositionally biased region" description="Polar residues" evidence="1">
    <location>
        <begin position="411"/>
        <end position="423"/>
    </location>
</feature>
<dbReference type="AlphaFoldDB" id="A0A6A6HI72"/>
<feature type="non-terminal residue" evidence="2">
    <location>
        <position position="1"/>
    </location>
</feature>
<feature type="region of interest" description="Disordered" evidence="1">
    <location>
        <begin position="305"/>
        <end position="334"/>
    </location>
</feature>
<organism evidence="2 3">
    <name type="scientific">Viridothelium virens</name>
    <name type="common">Speckled blister lichen</name>
    <name type="synonym">Trypethelium virens</name>
    <dbReference type="NCBI Taxonomy" id="1048519"/>
    <lineage>
        <taxon>Eukaryota</taxon>
        <taxon>Fungi</taxon>
        <taxon>Dikarya</taxon>
        <taxon>Ascomycota</taxon>
        <taxon>Pezizomycotina</taxon>
        <taxon>Dothideomycetes</taxon>
        <taxon>Dothideomycetes incertae sedis</taxon>
        <taxon>Trypetheliales</taxon>
        <taxon>Trypetheliaceae</taxon>
        <taxon>Viridothelium</taxon>
    </lineage>
</organism>
<feature type="region of interest" description="Disordered" evidence="1">
    <location>
        <begin position="380"/>
        <end position="517"/>
    </location>
</feature>
<feature type="compositionally biased region" description="Polar residues" evidence="1">
    <location>
        <begin position="457"/>
        <end position="471"/>
    </location>
</feature>
<protein>
    <recommendedName>
        <fullName evidence="4">AB hydrolase-1 domain-containing protein</fullName>
    </recommendedName>
</protein>
<feature type="compositionally biased region" description="Low complexity" evidence="1">
    <location>
        <begin position="480"/>
        <end position="493"/>
    </location>
</feature>
<feature type="compositionally biased region" description="Low complexity" evidence="1">
    <location>
        <begin position="168"/>
        <end position="189"/>
    </location>
</feature>
<feature type="compositionally biased region" description="Polar residues" evidence="1">
    <location>
        <begin position="433"/>
        <end position="442"/>
    </location>
</feature>
<evidence type="ECO:0000256" key="1">
    <source>
        <dbReference type="SAM" id="MobiDB-lite"/>
    </source>
</evidence>
<reference evidence="2" key="1">
    <citation type="journal article" date="2020" name="Stud. Mycol.">
        <title>101 Dothideomycetes genomes: a test case for predicting lifestyles and emergence of pathogens.</title>
        <authorList>
            <person name="Haridas S."/>
            <person name="Albert R."/>
            <person name="Binder M."/>
            <person name="Bloem J."/>
            <person name="Labutti K."/>
            <person name="Salamov A."/>
            <person name="Andreopoulos B."/>
            <person name="Baker S."/>
            <person name="Barry K."/>
            <person name="Bills G."/>
            <person name="Bluhm B."/>
            <person name="Cannon C."/>
            <person name="Castanera R."/>
            <person name="Culley D."/>
            <person name="Daum C."/>
            <person name="Ezra D."/>
            <person name="Gonzalez J."/>
            <person name="Henrissat B."/>
            <person name="Kuo A."/>
            <person name="Liang C."/>
            <person name="Lipzen A."/>
            <person name="Lutzoni F."/>
            <person name="Magnuson J."/>
            <person name="Mondo S."/>
            <person name="Nolan M."/>
            <person name="Ohm R."/>
            <person name="Pangilinan J."/>
            <person name="Park H.-J."/>
            <person name="Ramirez L."/>
            <person name="Alfaro M."/>
            <person name="Sun H."/>
            <person name="Tritt A."/>
            <person name="Yoshinaga Y."/>
            <person name="Zwiers L.-H."/>
            <person name="Turgeon B."/>
            <person name="Goodwin S."/>
            <person name="Spatafora J."/>
            <person name="Crous P."/>
            <person name="Grigoriev I."/>
        </authorList>
    </citation>
    <scope>NUCLEOTIDE SEQUENCE</scope>
    <source>
        <strain evidence="2">Tuck. ex Michener</strain>
    </source>
</reference>
<dbReference type="PANTHER" id="PTHR47842">
    <property type="entry name" value="EXPRESSED PROTEIN"/>
    <property type="match status" value="1"/>
</dbReference>